<keyword evidence="1" id="KW-0472">Membrane</keyword>
<name>A0A0K2VNP6_MESPL</name>
<gene>
    <name evidence="2" type="ORF">MPL1032_100245</name>
</gene>
<evidence type="ECO:0000313" key="2">
    <source>
        <dbReference type="EMBL" id="CDX49840.1"/>
    </source>
</evidence>
<feature type="transmembrane region" description="Helical" evidence="1">
    <location>
        <begin position="49"/>
        <end position="70"/>
    </location>
</feature>
<proteinExistence type="predicted"/>
<reference evidence="3" key="1">
    <citation type="submission" date="2014-08" db="EMBL/GenBank/DDBJ databases">
        <authorList>
            <person name="Edwards T."/>
        </authorList>
    </citation>
    <scope>NUCLEOTIDE SEQUENCE [LARGE SCALE GENOMIC DNA]</scope>
</reference>
<keyword evidence="1" id="KW-0812">Transmembrane</keyword>
<organism evidence="2 3">
    <name type="scientific">Mesorhizobium plurifarium</name>
    <dbReference type="NCBI Taxonomy" id="69974"/>
    <lineage>
        <taxon>Bacteria</taxon>
        <taxon>Pseudomonadati</taxon>
        <taxon>Pseudomonadota</taxon>
        <taxon>Alphaproteobacteria</taxon>
        <taxon>Hyphomicrobiales</taxon>
        <taxon>Phyllobacteriaceae</taxon>
        <taxon>Mesorhizobium</taxon>
    </lineage>
</organism>
<evidence type="ECO:0000256" key="1">
    <source>
        <dbReference type="SAM" id="Phobius"/>
    </source>
</evidence>
<evidence type="ECO:0000313" key="3">
    <source>
        <dbReference type="Proteomes" id="UP000182888"/>
    </source>
</evidence>
<keyword evidence="1" id="KW-1133">Transmembrane helix</keyword>
<protein>
    <submittedName>
        <fullName evidence="2">Uncharacterized protein</fullName>
    </submittedName>
</protein>
<dbReference type="AlphaFoldDB" id="A0A0K2VNP6"/>
<dbReference type="EMBL" id="CCND01000002">
    <property type="protein sequence ID" value="CDX49840.1"/>
    <property type="molecule type" value="Genomic_DNA"/>
</dbReference>
<sequence>MIFTKLGLAIAWLLVVLSGLRLVLAFAIAYTTGQATAPEYFGSKTVGEVIDQGALYLLIGVTVGIVAEISRSVGVKAELRKQVPENTSR</sequence>
<dbReference type="Proteomes" id="UP000182888">
    <property type="component" value="Unassembled WGS sequence"/>
</dbReference>
<accession>A0A0K2VNP6</accession>